<dbReference type="EMBL" id="JAZHYN010000010">
    <property type="protein sequence ID" value="MEF3365890.1"/>
    <property type="molecule type" value="Genomic_DNA"/>
</dbReference>
<reference evidence="1 2" key="1">
    <citation type="submission" date="2024-02" db="EMBL/GenBank/DDBJ databases">
        <authorList>
            <person name="Grouzdev D."/>
        </authorList>
    </citation>
    <scope>NUCLEOTIDE SEQUENCE [LARGE SCALE GENOMIC DNA]</scope>
    <source>
        <strain evidence="1 2">9N</strain>
    </source>
</reference>
<organism evidence="1 2">
    <name type="scientific">Methylocystis borbori</name>
    <dbReference type="NCBI Taxonomy" id="3118750"/>
    <lineage>
        <taxon>Bacteria</taxon>
        <taxon>Pseudomonadati</taxon>
        <taxon>Pseudomonadota</taxon>
        <taxon>Alphaproteobacteria</taxon>
        <taxon>Hyphomicrobiales</taxon>
        <taxon>Methylocystaceae</taxon>
        <taxon>Methylocystis</taxon>
    </lineage>
</organism>
<dbReference type="InterPro" id="IPR006311">
    <property type="entry name" value="TAT_signal"/>
</dbReference>
<gene>
    <name evidence="1" type="ORF">V3H18_05010</name>
</gene>
<dbReference type="Proteomes" id="UP001350748">
    <property type="component" value="Unassembled WGS sequence"/>
</dbReference>
<sequence>MTTLFDRRRFLLGAGGFALTGPAVAQPNDADELQVRVENKSVPELCAEKDNIELDFSSPRVRHMQIQAVHPSYINTIASDRWAPDWSSCDISHDPKAFALAKRRTFWETPEFWLTGYTFPSFWRPGDVPVRVGDKVETGLHLIQFWMWYRERAEEIMVFYPPDGYWRARPLPFEDMRWTAYGSSFLVGPVETQERPLVVMEEIVFEPETRTFVLKFKRGGSARVKLKSIDQDRLTLDVSFSDAMPNGLPFAALRSMYAMETMSDAAIVAWRGRRGKGWEEEPVIRFPGASASEVWVGRHAPSRHNLSAPDMVFSKFLGASTAAQR</sequence>
<evidence type="ECO:0000313" key="2">
    <source>
        <dbReference type="Proteomes" id="UP001350748"/>
    </source>
</evidence>
<comment type="caution">
    <text evidence="1">The sequence shown here is derived from an EMBL/GenBank/DDBJ whole genome shotgun (WGS) entry which is preliminary data.</text>
</comment>
<proteinExistence type="predicted"/>
<protein>
    <submittedName>
        <fullName evidence="1">Uncharacterized protein</fullName>
    </submittedName>
</protein>
<dbReference type="RefSeq" id="WP_332080836.1">
    <property type="nucleotide sequence ID" value="NZ_JAZHYN010000010.1"/>
</dbReference>
<keyword evidence="2" id="KW-1185">Reference proteome</keyword>
<dbReference type="PROSITE" id="PS51318">
    <property type="entry name" value="TAT"/>
    <property type="match status" value="1"/>
</dbReference>
<accession>A0ABU7XFL5</accession>
<evidence type="ECO:0000313" key="1">
    <source>
        <dbReference type="EMBL" id="MEF3365890.1"/>
    </source>
</evidence>
<name>A0ABU7XFL5_9HYPH</name>